<feature type="compositionally biased region" description="Low complexity" evidence="1">
    <location>
        <begin position="872"/>
        <end position="892"/>
    </location>
</feature>
<keyword evidence="3" id="KW-1185">Reference proteome</keyword>
<feature type="compositionally biased region" description="Low complexity" evidence="1">
    <location>
        <begin position="617"/>
        <end position="627"/>
    </location>
</feature>
<sequence>MSLSNAFVTLLTTSTYLPGALVLLHALHDLHPAPRDFQIVALVTPETVDAATIGELRRAGYDLVIGVEPIGSGKAGQVGLELMGRPDLNFALTKLHLFRLAPFFSTLIYLDADILPLRPLSHLFTSTAPHVFSACPDTGWPDCFNSGFMVVRPRESDWDGLRGMLKDGEGEDGLYRQQGNGSFDGADQGLLNEWFSEEGGGGDWNRLSFTYNVTPSAAYTWAPAYKRFGHKISNVHFIGPNKPWTSLPGRPAGVSNVKGKENSYDYSSLVDRWYAVYDKHVRPAYGLDPDISRRFAVPQTVAAWDSHMNRANAAASVLSEDKLDLSELKAATERGVNAFKPGQYTSLPLEGRVDLIMPKPKPKPRAPVSELTTAASTAAPSVDPSANTPPPADAAPAPAPAPAAVPSQAEQHAPQPFVWDAQRSSPPASAPPEMSVPHTYYRNAWEAPLSQQSSYYVQPDSQSTETQHKEPEYPTLPKEVTGDTWYARFATSTPDKRAVGAVFPWEEKKSGPGYGHGSRPKPERVFPKGEEPLPSLVQQLIHPLQPPSISIQSATPPHISQPQHHPHGAGQALPPKSPSPPPRHVSMVEAMASYKNVWDDIPEIGRYADMMSGKTGGRSIRGISTRGHGNGNGHGHGHGYGYGHGQGHNQGQRQSQGQGGHERNPSLHSLQSVPGTPRTQYSTFGKSPRLSATKNLERRESFEQSEDSADGDDENSTSASEEEGEKGGEGGNAPKPYKGNKKYRDRSAQTDKVKTVDEEVQTQTHAAAGEMAGAGLKMWGLPHASAHVRKGSKESPPLSGNGTGRVGGSGQRDVQTQHQQTHYDYHQHQRPHSQQHSHQSRHGGGKTSPPKPELDTRLPDYSFDFKGATSHAQELAQAQAQVLAQGQAQGQGTNSPPDAQLKHKPSGSFATIYGGRGRVWDPSTDVEVRRRDSQEVLARFMQNSLGGRR</sequence>
<evidence type="ECO:0008006" key="4">
    <source>
        <dbReference type="Google" id="ProtNLM"/>
    </source>
</evidence>
<dbReference type="RefSeq" id="XP_066612065.1">
    <property type="nucleotide sequence ID" value="XM_066760119.1"/>
</dbReference>
<dbReference type="CDD" id="cd02537">
    <property type="entry name" value="GT8_Glycogenin"/>
    <property type="match status" value="1"/>
</dbReference>
<dbReference type="GeneID" id="91992523"/>
<protein>
    <recommendedName>
        <fullName evidence="4">Glycogenin glucosyltransferase</fullName>
    </recommendedName>
</protein>
<feature type="region of interest" description="Disordered" evidence="1">
    <location>
        <begin position="547"/>
        <end position="584"/>
    </location>
</feature>
<feature type="region of interest" description="Disordered" evidence="1">
    <location>
        <begin position="609"/>
        <end position="918"/>
    </location>
</feature>
<dbReference type="Proteomes" id="UP000054399">
    <property type="component" value="Unassembled WGS sequence"/>
</dbReference>
<proteinExistence type="predicted"/>
<dbReference type="InterPro" id="IPR002495">
    <property type="entry name" value="Glyco_trans_8"/>
</dbReference>
<feature type="compositionally biased region" description="Pro residues" evidence="1">
    <location>
        <begin position="387"/>
        <end position="403"/>
    </location>
</feature>
<evidence type="ECO:0000256" key="1">
    <source>
        <dbReference type="SAM" id="MobiDB-lite"/>
    </source>
</evidence>
<feature type="compositionally biased region" description="Gly residues" evidence="1">
    <location>
        <begin position="801"/>
        <end position="810"/>
    </location>
</feature>
<evidence type="ECO:0000313" key="2">
    <source>
        <dbReference type="EMBL" id="KAL0243698.1"/>
    </source>
</evidence>
<feature type="compositionally biased region" description="Polar residues" evidence="1">
    <location>
        <begin position="454"/>
        <end position="465"/>
    </location>
</feature>
<feature type="compositionally biased region" description="Basic and acidic residues" evidence="1">
    <location>
        <begin position="745"/>
        <end position="757"/>
    </location>
</feature>
<reference evidence="2 3" key="2">
    <citation type="submission" date="2024-01" db="EMBL/GenBank/DDBJ databases">
        <title>Comparative genomics of Cryptococcus and Kwoniella reveals pathogenesis evolution and contrasting modes of karyotype evolution via chromosome fusion or intercentromeric recombination.</title>
        <authorList>
            <person name="Coelho M.A."/>
            <person name="David-Palma M."/>
            <person name="Shea T."/>
            <person name="Bowers K."/>
            <person name="Mcginley-Smith S."/>
            <person name="Mohammad A.W."/>
            <person name="Gnirke A."/>
            <person name="Yurkov A.M."/>
            <person name="Nowrousian M."/>
            <person name="Sun S."/>
            <person name="Cuomo C.A."/>
            <person name="Heitman J."/>
        </authorList>
    </citation>
    <scope>NUCLEOTIDE SEQUENCE [LARGE SCALE GENOMIC DNA]</scope>
    <source>
        <strain evidence="2 3">IND107</strain>
    </source>
</reference>
<comment type="caution">
    <text evidence="2">The sequence shown here is derived from an EMBL/GenBank/DDBJ whole genome shotgun (WGS) entry which is preliminary data.</text>
</comment>
<feature type="compositionally biased region" description="Gly residues" evidence="1">
    <location>
        <begin position="628"/>
        <end position="648"/>
    </location>
</feature>
<gene>
    <name evidence="2" type="ORF">I308_105668</name>
</gene>
<dbReference type="Gene3D" id="3.90.550.10">
    <property type="entry name" value="Spore Coat Polysaccharide Biosynthesis Protein SpsA, Chain A"/>
    <property type="match status" value="1"/>
</dbReference>
<reference evidence="3" key="1">
    <citation type="submission" date="2015-01" db="EMBL/GenBank/DDBJ databases">
        <title>The Genome Sequence of Cryptococcus gattii MMRL2647.</title>
        <authorList>
            <consortium name="The Broad Institute Genomics Platform"/>
            <person name="Cuomo C."/>
            <person name="Litvintseva A."/>
            <person name="Chen Y."/>
            <person name="Heitman J."/>
            <person name="Sun S."/>
            <person name="Springer D."/>
            <person name="Dromer F."/>
            <person name="Young S."/>
            <person name="Zeng Q."/>
            <person name="Gargeya S."/>
            <person name="Abouelleil A."/>
            <person name="Alvarado L."/>
            <person name="Chapman S.B."/>
            <person name="Gainer-Dewar J."/>
            <person name="Goldberg J."/>
            <person name="Griggs A."/>
            <person name="Gujja S."/>
            <person name="Hansen M."/>
            <person name="Howarth C."/>
            <person name="Imamovic A."/>
            <person name="Larimer J."/>
            <person name="Murphy C."/>
            <person name="Naylor J."/>
            <person name="Pearson M."/>
            <person name="Priest M."/>
            <person name="Roberts A."/>
            <person name="Saif S."/>
            <person name="Shea T."/>
            <person name="Sykes S."/>
            <person name="Wortman J."/>
            <person name="Nusbaum C."/>
            <person name="Birren B."/>
        </authorList>
    </citation>
    <scope>NUCLEOTIDE SEQUENCE [LARGE SCALE GENOMIC DNA]</scope>
    <source>
        <strain evidence="3">IND107</strain>
    </source>
</reference>
<name>A0ABR3BLM4_9TREE</name>
<dbReference type="EMBL" id="ATAM02000010">
    <property type="protein sequence ID" value="KAL0243698.1"/>
    <property type="molecule type" value="Genomic_DNA"/>
</dbReference>
<feature type="compositionally biased region" description="Polar residues" evidence="1">
    <location>
        <begin position="666"/>
        <end position="694"/>
    </location>
</feature>
<feature type="region of interest" description="Disordered" evidence="1">
    <location>
        <begin position="355"/>
        <end position="413"/>
    </location>
</feature>
<dbReference type="Pfam" id="PF01501">
    <property type="entry name" value="Glyco_transf_8"/>
    <property type="match status" value="1"/>
</dbReference>
<feature type="compositionally biased region" description="Basic and acidic residues" evidence="1">
    <location>
        <begin position="520"/>
        <end position="530"/>
    </location>
</feature>
<dbReference type="SUPFAM" id="SSF53448">
    <property type="entry name" value="Nucleotide-diphospho-sugar transferases"/>
    <property type="match status" value="1"/>
</dbReference>
<feature type="compositionally biased region" description="Basic residues" evidence="1">
    <location>
        <begin position="828"/>
        <end position="844"/>
    </location>
</feature>
<accession>A0ABR3BLM4</accession>
<evidence type="ECO:0000313" key="3">
    <source>
        <dbReference type="Proteomes" id="UP000054399"/>
    </source>
</evidence>
<feature type="compositionally biased region" description="Polar residues" evidence="1">
    <location>
        <begin position="370"/>
        <end position="379"/>
    </location>
</feature>
<feature type="compositionally biased region" description="Acidic residues" evidence="1">
    <location>
        <begin position="703"/>
        <end position="724"/>
    </location>
</feature>
<feature type="region of interest" description="Disordered" evidence="1">
    <location>
        <begin position="506"/>
        <end position="530"/>
    </location>
</feature>
<dbReference type="PANTHER" id="PTHR11183">
    <property type="entry name" value="GLYCOGENIN SUBFAMILY MEMBER"/>
    <property type="match status" value="1"/>
</dbReference>
<organism evidence="2 3">
    <name type="scientific">Cryptococcus tetragattii IND107</name>
    <dbReference type="NCBI Taxonomy" id="1296105"/>
    <lineage>
        <taxon>Eukaryota</taxon>
        <taxon>Fungi</taxon>
        <taxon>Dikarya</taxon>
        <taxon>Basidiomycota</taxon>
        <taxon>Agaricomycotina</taxon>
        <taxon>Tremellomycetes</taxon>
        <taxon>Tremellales</taxon>
        <taxon>Cryptococcaceae</taxon>
        <taxon>Cryptococcus</taxon>
        <taxon>Cryptococcus gattii species complex</taxon>
    </lineage>
</organism>
<dbReference type="InterPro" id="IPR029044">
    <property type="entry name" value="Nucleotide-diphossugar_trans"/>
</dbReference>
<feature type="region of interest" description="Disordered" evidence="1">
    <location>
        <begin position="454"/>
        <end position="480"/>
    </location>
</feature>
<dbReference type="InterPro" id="IPR050587">
    <property type="entry name" value="GNT1/Glycosyltrans_8"/>
</dbReference>